<evidence type="ECO:0000256" key="7">
    <source>
        <dbReference type="ARBA" id="ARBA00022801"/>
    </source>
</evidence>
<accession>A0A4R3J842</accession>
<feature type="binding site" evidence="10">
    <location>
        <position position="179"/>
    </location>
    <ligand>
        <name>Mg(2+)</name>
        <dbReference type="ChEBI" id="CHEBI:18420"/>
    </ligand>
</feature>
<protein>
    <recommendedName>
        <fullName evidence="5 10">Phosphoglycolate phosphatase</fullName>
        <shortName evidence="10">PGP</shortName>
        <shortName evidence="10">PGPase</shortName>
        <ecNumber evidence="5 10">3.1.3.18</ecNumber>
    </recommendedName>
</protein>
<dbReference type="Gene3D" id="3.40.50.1000">
    <property type="entry name" value="HAD superfamily/HAD-like"/>
    <property type="match status" value="1"/>
</dbReference>
<comment type="similarity">
    <text evidence="4 10">Belongs to the HAD-like hydrolase superfamily. CbbY/CbbZ/Gph/YieH family.</text>
</comment>
<dbReference type="EMBL" id="SLZW01000007">
    <property type="protein sequence ID" value="TCS61604.1"/>
    <property type="molecule type" value="Genomic_DNA"/>
</dbReference>
<dbReference type="GO" id="GO:0006281">
    <property type="term" value="P:DNA repair"/>
    <property type="evidence" value="ECO:0007669"/>
    <property type="project" value="TreeGrafter"/>
</dbReference>
<feature type="active site" description="Nucleophile" evidence="10">
    <location>
        <position position="16"/>
    </location>
</feature>
<dbReference type="NCBIfam" id="TIGR01449">
    <property type="entry name" value="PGP_bact"/>
    <property type="match status" value="1"/>
</dbReference>
<evidence type="ECO:0000256" key="2">
    <source>
        <dbReference type="ARBA" id="ARBA00001946"/>
    </source>
</evidence>
<dbReference type="GO" id="GO:0005829">
    <property type="term" value="C:cytosol"/>
    <property type="evidence" value="ECO:0007669"/>
    <property type="project" value="TreeGrafter"/>
</dbReference>
<dbReference type="SFLD" id="SFLDG01135">
    <property type="entry name" value="C1.5.6:_HAD__Beta-PGM__Phospha"/>
    <property type="match status" value="1"/>
</dbReference>
<dbReference type="NCBIfam" id="TIGR01549">
    <property type="entry name" value="HAD-SF-IA-v1"/>
    <property type="match status" value="1"/>
</dbReference>
<comment type="pathway">
    <text evidence="3 10">Organic acid metabolism; glycolate biosynthesis; glycolate from 2-phosphoglycolate: step 1/1.</text>
</comment>
<reference evidence="11 12" key="1">
    <citation type="submission" date="2019-03" db="EMBL/GenBank/DDBJ databases">
        <title>Genomic Encyclopedia of Type Strains, Phase IV (KMG-IV): sequencing the most valuable type-strain genomes for metagenomic binning, comparative biology and taxonomic classification.</title>
        <authorList>
            <person name="Goeker M."/>
        </authorList>
    </citation>
    <scope>NUCLEOTIDE SEQUENCE [LARGE SCALE GENOMIC DNA]</scope>
    <source>
        <strain evidence="11 12">DSM 101688</strain>
    </source>
</reference>
<dbReference type="AlphaFoldDB" id="A0A4R3J842"/>
<comment type="caution">
    <text evidence="11">The sequence shown here is derived from an EMBL/GenBank/DDBJ whole genome shotgun (WGS) entry which is preliminary data.</text>
</comment>
<dbReference type="SFLD" id="SFLDG01129">
    <property type="entry name" value="C1.5:_HAD__Beta-PGM__Phosphata"/>
    <property type="match status" value="1"/>
</dbReference>
<dbReference type="PANTHER" id="PTHR43434:SF1">
    <property type="entry name" value="PHOSPHOGLYCOLATE PHOSPHATASE"/>
    <property type="match status" value="1"/>
</dbReference>
<dbReference type="OrthoDB" id="9793014at2"/>
<feature type="binding site" evidence="10">
    <location>
        <position position="16"/>
    </location>
    <ligand>
        <name>Mg(2+)</name>
        <dbReference type="ChEBI" id="CHEBI:18420"/>
    </ligand>
</feature>
<dbReference type="HAMAP" id="MF_00495">
    <property type="entry name" value="GPH_hydrolase_bact"/>
    <property type="match status" value="1"/>
</dbReference>
<evidence type="ECO:0000313" key="11">
    <source>
        <dbReference type="EMBL" id="TCS61604.1"/>
    </source>
</evidence>
<dbReference type="InterPro" id="IPR037512">
    <property type="entry name" value="PGPase_prok"/>
</dbReference>
<keyword evidence="8 10" id="KW-0460">Magnesium</keyword>
<evidence type="ECO:0000256" key="5">
    <source>
        <dbReference type="ARBA" id="ARBA00013078"/>
    </source>
</evidence>
<dbReference type="SFLD" id="SFLDS00003">
    <property type="entry name" value="Haloacid_Dehalogenase"/>
    <property type="match status" value="1"/>
</dbReference>
<dbReference type="GO" id="GO:0046872">
    <property type="term" value="F:metal ion binding"/>
    <property type="evidence" value="ECO:0007669"/>
    <property type="project" value="UniProtKB-KW"/>
</dbReference>
<comment type="cofactor">
    <cofactor evidence="2 10">
        <name>Mg(2+)</name>
        <dbReference type="ChEBI" id="CHEBI:18420"/>
    </cofactor>
</comment>
<organism evidence="11 12">
    <name type="scientific">Varunaivibrio sulfuroxidans</name>
    <dbReference type="NCBI Taxonomy" id="1773489"/>
    <lineage>
        <taxon>Bacteria</taxon>
        <taxon>Pseudomonadati</taxon>
        <taxon>Pseudomonadota</taxon>
        <taxon>Alphaproteobacteria</taxon>
        <taxon>Rhodospirillales</taxon>
        <taxon>Magnetovibrionaceae</taxon>
        <taxon>Varunaivibrio</taxon>
    </lineage>
</organism>
<dbReference type="GO" id="GO:0008967">
    <property type="term" value="F:phosphoglycolate phosphatase activity"/>
    <property type="evidence" value="ECO:0007669"/>
    <property type="project" value="UniProtKB-UniRule"/>
</dbReference>
<evidence type="ECO:0000256" key="6">
    <source>
        <dbReference type="ARBA" id="ARBA00022723"/>
    </source>
</evidence>
<feature type="binding site" evidence="10">
    <location>
        <position position="18"/>
    </location>
    <ligand>
        <name>Mg(2+)</name>
        <dbReference type="ChEBI" id="CHEBI:18420"/>
    </ligand>
</feature>
<evidence type="ECO:0000256" key="8">
    <source>
        <dbReference type="ARBA" id="ARBA00022842"/>
    </source>
</evidence>
<dbReference type="EC" id="3.1.3.18" evidence="5 10"/>
<sequence length="230" mass="24580">MIDTTHRGPLKAVLFDLDGTLIDSAPDLHGAANHMLTALGRREVSLREVQMMIGDGVPMLVQRCFAATGDTPDADALAEHTRRYVEYYEPRSTVLTALYPGATDALAALKDRGVGLAICTNKVGGATMEILAKLGIDHYFDCVIAGDTLPGIKKPDPRHLGAALERLETTAENAVMIGDNANDVIAAHGANLPIVLLGHGYTKIPVHELGGEAVIDHFDQLPQVLRRFGG</sequence>
<dbReference type="PRINTS" id="PR00413">
    <property type="entry name" value="HADHALOGNASE"/>
</dbReference>
<dbReference type="PANTHER" id="PTHR43434">
    <property type="entry name" value="PHOSPHOGLYCOLATE PHOSPHATASE"/>
    <property type="match status" value="1"/>
</dbReference>
<dbReference type="Gene3D" id="1.10.150.240">
    <property type="entry name" value="Putative phosphatase, domain 2"/>
    <property type="match status" value="1"/>
</dbReference>
<dbReference type="Pfam" id="PF13419">
    <property type="entry name" value="HAD_2"/>
    <property type="match status" value="1"/>
</dbReference>
<dbReference type="GO" id="GO:0046295">
    <property type="term" value="P:glycolate biosynthetic process"/>
    <property type="evidence" value="ECO:0007669"/>
    <property type="project" value="UniProtKB-UniRule"/>
</dbReference>
<comment type="function">
    <text evidence="10">Specifically catalyzes the dephosphorylation of 2-phosphoglycolate. Is involved in the dissimilation of the intracellular 2-phosphoglycolate formed during the DNA repair of 3'-phosphoglycolate ends, a major class of DNA lesions induced by oxidative stress.</text>
</comment>
<evidence type="ECO:0000313" key="12">
    <source>
        <dbReference type="Proteomes" id="UP000295304"/>
    </source>
</evidence>
<evidence type="ECO:0000256" key="4">
    <source>
        <dbReference type="ARBA" id="ARBA00006171"/>
    </source>
</evidence>
<dbReference type="GO" id="GO:0005975">
    <property type="term" value="P:carbohydrate metabolic process"/>
    <property type="evidence" value="ECO:0007669"/>
    <property type="project" value="InterPro"/>
</dbReference>
<keyword evidence="12" id="KW-1185">Reference proteome</keyword>
<dbReference type="NCBIfam" id="TIGR01509">
    <property type="entry name" value="HAD-SF-IA-v3"/>
    <property type="match status" value="1"/>
</dbReference>
<dbReference type="InterPro" id="IPR023198">
    <property type="entry name" value="PGP-like_dom2"/>
</dbReference>
<keyword evidence="6 10" id="KW-0479">Metal-binding</keyword>
<dbReference type="InterPro" id="IPR023214">
    <property type="entry name" value="HAD_sf"/>
</dbReference>
<keyword evidence="7 10" id="KW-0378">Hydrolase</keyword>
<dbReference type="Proteomes" id="UP000295304">
    <property type="component" value="Unassembled WGS sequence"/>
</dbReference>
<comment type="catalytic activity">
    <reaction evidence="1 10">
        <text>2-phosphoglycolate + H2O = glycolate + phosphate</text>
        <dbReference type="Rhea" id="RHEA:14369"/>
        <dbReference type="ChEBI" id="CHEBI:15377"/>
        <dbReference type="ChEBI" id="CHEBI:29805"/>
        <dbReference type="ChEBI" id="CHEBI:43474"/>
        <dbReference type="ChEBI" id="CHEBI:58033"/>
        <dbReference type="EC" id="3.1.3.18"/>
    </reaction>
</comment>
<dbReference type="InterPro" id="IPR050155">
    <property type="entry name" value="HAD-like_hydrolase_sf"/>
</dbReference>
<dbReference type="SUPFAM" id="SSF56784">
    <property type="entry name" value="HAD-like"/>
    <property type="match status" value="1"/>
</dbReference>
<evidence type="ECO:0000256" key="1">
    <source>
        <dbReference type="ARBA" id="ARBA00000830"/>
    </source>
</evidence>
<dbReference type="InterPro" id="IPR006439">
    <property type="entry name" value="HAD-SF_hydro_IA"/>
</dbReference>
<gene>
    <name evidence="11" type="ORF">EDD55_10711</name>
</gene>
<evidence type="ECO:0000256" key="9">
    <source>
        <dbReference type="ARBA" id="ARBA00023277"/>
    </source>
</evidence>
<dbReference type="UniPathway" id="UPA00865">
    <property type="reaction ID" value="UER00834"/>
</dbReference>
<dbReference type="InterPro" id="IPR041492">
    <property type="entry name" value="HAD_2"/>
</dbReference>
<dbReference type="InterPro" id="IPR036412">
    <property type="entry name" value="HAD-like_sf"/>
</dbReference>
<dbReference type="RefSeq" id="WP_132939324.1">
    <property type="nucleotide sequence ID" value="NZ_CP119676.1"/>
</dbReference>
<name>A0A4R3J842_9PROT</name>
<keyword evidence="9 10" id="KW-0119">Carbohydrate metabolism</keyword>
<proteinExistence type="inferred from homology"/>
<evidence type="ECO:0000256" key="10">
    <source>
        <dbReference type="HAMAP-Rule" id="MF_00495"/>
    </source>
</evidence>
<evidence type="ECO:0000256" key="3">
    <source>
        <dbReference type="ARBA" id="ARBA00004818"/>
    </source>
</evidence>